<evidence type="ECO:0000256" key="1">
    <source>
        <dbReference type="SAM" id="Phobius"/>
    </source>
</evidence>
<reference evidence="2" key="1">
    <citation type="journal article" date="2015" name="Genome Biol. Evol.">
        <title>The Utility of Genome Skimming for Phylogenomic Analyses as Demonstrated for Glycerid Relationships (Annelida, Glyceridae).</title>
        <authorList>
            <person name="Richter S."/>
            <person name="Schwarz F."/>
            <person name="Hering L."/>
            <person name="Boggemann M."/>
            <person name="Bleidorn C."/>
        </authorList>
    </citation>
    <scope>NUCLEOTIDE SEQUENCE</scope>
    <source>
        <strain evidence="2">Glytri</strain>
        <tissue evidence="2">Body wall</tissue>
    </source>
</reference>
<sequence>MPHLAPMSWILTPLTFILLLTLFMSSIWWHQTAEFPNLHITSSHNKSHWNWS</sequence>
<keyword evidence="1" id="KW-0472">Membrane</keyword>
<gene>
    <name evidence="2" type="primary">atp8</name>
</gene>
<organism evidence="2">
    <name type="scientific">Glycera tridactyla</name>
    <name type="common">Glycerine worm</name>
    <name type="synonym">Glycera convoluta</name>
    <dbReference type="NCBI Taxonomy" id="104710"/>
    <lineage>
        <taxon>Eukaryota</taxon>
        <taxon>Metazoa</taxon>
        <taxon>Spiralia</taxon>
        <taxon>Lophotrochozoa</taxon>
        <taxon>Annelida</taxon>
        <taxon>Polychaeta</taxon>
        <taxon>Errantia</taxon>
        <taxon>Phyllodocida</taxon>
        <taxon>Glyceridae</taxon>
        <taxon>Glycera</taxon>
    </lineage>
</organism>
<geneLocation type="mitochondrion" evidence="2"/>
<dbReference type="AlphaFoldDB" id="A0A0S3CR21"/>
<keyword evidence="1" id="KW-0812">Transmembrane</keyword>
<name>A0A0S3CR21_GLYTI</name>
<evidence type="ECO:0000313" key="2">
    <source>
        <dbReference type="EMBL" id="ALQ78869.1"/>
    </source>
</evidence>
<keyword evidence="1" id="KW-1133">Transmembrane helix</keyword>
<accession>A0A0S3CR21</accession>
<protein>
    <submittedName>
        <fullName evidence="2">ATP synthase F0 subunit 8</fullName>
    </submittedName>
</protein>
<feature type="transmembrane region" description="Helical" evidence="1">
    <location>
        <begin position="6"/>
        <end position="29"/>
    </location>
</feature>
<proteinExistence type="predicted"/>
<keyword evidence="2" id="KW-0496">Mitochondrion</keyword>
<dbReference type="EMBL" id="KT989331">
    <property type="protein sequence ID" value="ALQ78869.1"/>
    <property type="molecule type" value="Genomic_DNA"/>
</dbReference>